<dbReference type="Pfam" id="PF13602">
    <property type="entry name" value="ADH_zinc_N_2"/>
    <property type="match status" value="1"/>
</dbReference>
<keyword evidence="3" id="KW-1185">Reference proteome</keyword>
<evidence type="ECO:0000259" key="1">
    <source>
        <dbReference type="SMART" id="SM00829"/>
    </source>
</evidence>
<dbReference type="InterPro" id="IPR036291">
    <property type="entry name" value="NAD(P)-bd_dom_sf"/>
</dbReference>
<dbReference type="CDD" id="cd08267">
    <property type="entry name" value="MDR1"/>
    <property type="match status" value="1"/>
</dbReference>
<dbReference type="InterPro" id="IPR050700">
    <property type="entry name" value="YIM1/Zinc_Alcohol_DH_Fams"/>
</dbReference>
<organism evidence="2 3">
    <name type="scientific">Fusarium sarcochroum</name>
    <dbReference type="NCBI Taxonomy" id="1208366"/>
    <lineage>
        <taxon>Eukaryota</taxon>
        <taxon>Fungi</taxon>
        <taxon>Dikarya</taxon>
        <taxon>Ascomycota</taxon>
        <taxon>Pezizomycotina</taxon>
        <taxon>Sordariomycetes</taxon>
        <taxon>Hypocreomycetidae</taxon>
        <taxon>Hypocreales</taxon>
        <taxon>Nectriaceae</taxon>
        <taxon>Fusarium</taxon>
        <taxon>Fusarium lateritium species complex</taxon>
    </lineage>
</organism>
<dbReference type="SMART" id="SM00829">
    <property type="entry name" value="PKS_ER"/>
    <property type="match status" value="1"/>
</dbReference>
<dbReference type="Pfam" id="PF08240">
    <property type="entry name" value="ADH_N"/>
    <property type="match status" value="1"/>
</dbReference>
<dbReference type="Gene3D" id="3.40.50.720">
    <property type="entry name" value="NAD(P)-binding Rossmann-like Domain"/>
    <property type="match status" value="1"/>
</dbReference>
<evidence type="ECO:0000313" key="3">
    <source>
        <dbReference type="Proteomes" id="UP000622797"/>
    </source>
</evidence>
<dbReference type="OrthoDB" id="201656at2759"/>
<dbReference type="GO" id="GO:0005739">
    <property type="term" value="C:mitochondrion"/>
    <property type="evidence" value="ECO:0007669"/>
    <property type="project" value="TreeGrafter"/>
</dbReference>
<name>A0A8H4X8F2_9HYPO</name>
<dbReference type="PANTHER" id="PTHR11695:SF294">
    <property type="entry name" value="RETICULON-4-INTERACTING PROTEIN 1, MITOCHONDRIAL"/>
    <property type="match status" value="1"/>
</dbReference>
<comment type="caution">
    <text evidence="2">The sequence shown here is derived from an EMBL/GenBank/DDBJ whole genome shotgun (WGS) entry which is preliminary data.</text>
</comment>
<dbReference type="InterPro" id="IPR013154">
    <property type="entry name" value="ADH-like_N"/>
</dbReference>
<dbReference type="Gene3D" id="3.90.180.10">
    <property type="entry name" value="Medium-chain alcohol dehydrogenases, catalytic domain"/>
    <property type="match status" value="1"/>
</dbReference>
<reference evidence="2" key="2">
    <citation type="submission" date="2020-05" db="EMBL/GenBank/DDBJ databases">
        <authorList>
            <person name="Kim H.-S."/>
            <person name="Proctor R.H."/>
            <person name="Brown D.W."/>
        </authorList>
    </citation>
    <scope>NUCLEOTIDE SEQUENCE</scope>
    <source>
        <strain evidence="2">NRRL 20472</strain>
    </source>
</reference>
<dbReference type="InterPro" id="IPR020843">
    <property type="entry name" value="ER"/>
</dbReference>
<reference evidence="2" key="1">
    <citation type="journal article" date="2020" name="BMC Genomics">
        <title>Correction to: Identification and distribution of gene clusters required for synthesis of sphingolipid metabolism inhibitors in diverse species of the filamentous fungus Fusarium.</title>
        <authorList>
            <person name="Kim H.S."/>
            <person name="Lohmar J.M."/>
            <person name="Busman M."/>
            <person name="Brown D.W."/>
            <person name="Naumann T.A."/>
            <person name="Divon H.H."/>
            <person name="Lysoe E."/>
            <person name="Uhlig S."/>
            <person name="Proctor R.H."/>
        </authorList>
    </citation>
    <scope>NUCLEOTIDE SEQUENCE</scope>
    <source>
        <strain evidence="2">NRRL 20472</strain>
    </source>
</reference>
<dbReference type="GO" id="GO:0016491">
    <property type="term" value="F:oxidoreductase activity"/>
    <property type="evidence" value="ECO:0007669"/>
    <property type="project" value="InterPro"/>
</dbReference>
<dbReference type="InterPro" id="IPR011032">
    <property type="entry name" value="GroES-like_sf"/>
</dbReference>
<sequence length="338" mass="36562">MRAAQWRSIKGGIDKNLKIATDAKLPKTAQSLPKGHTLVKVAYASLNHLDYKIAEMPLGSILFTKPATPGLDFSGTVVSTTLNKFNPGQRVLGRTELPTEGTLAEYVVVGEAGLAALPDGVSLKEAACVGICGISALQCLQPFVKPGDKVFINGGSGGVGVFAIQIAKALGCSHVTTTCSASNADFCRNLGADRVIDYRTEDPVNMLKQSEEQFDVILDAVFNNVDLYWQCHHYLKPQATYVCVGLPPRYQTFKSLLTIHLLPRCIGGGKRAFKYHSVTANQEDFAQVAGWIKDGKVKPVIEHEFDLENAGRAYASLKAGRTRGKLVVRVGREPDNES</sequence>
<gene>
    <name evidence="2" type="ORF">FSARC_7277</name>
</gene>
<dbReference type="EMBL" id="JABEXW010000386">
    <property type="protein sequence ID" value="KAF4964849.1"/>
    <property type="molecule type" value="Genomic_DNA"/>
</dbReference>
<dbReference type="SUPFAM" id="SSF50129">
    <property type="entry name" value="GroES-like"/>
    <property type="match status" value="1"/>
</dbReference>
<protein>
    <recommendedName>
        <fullName evidence="1">Enoyl reductase (ER) domain-containing protein</fullName>
    </recommendedName>
</protein>
<dbReference type="PANTHER" id="PTHR11695">
    <property type="entry name" value="ALCOHOL DEHYDROGENASE RELATED"/>
    <property type="match status" value="1"/>
</dbReference>
<dbReference type="Proteomes" id="UP000622797">
    <property type="component" value="Unassembled WGS sequence"/>
</dbReference>
<dbReference type="AlphaFoldDB" id="A0A8H4X8F2"/>
<dbReference type="SUPFAM" id="SSF51735">
    <property type="entry name" value="NAD(P)-binding Rossmann-fold domains"/>
    <property type="match status" value="1"/>
</dbReference>
<feature type="domain" description="Enoyl reductase (ER)" evidence="1">
    <location>
        <begin position="12"/>
        <end position="328"/>
    </location>
</feature>
<proteinExistence type="predicted"/>
<accession>A0A8H4X8F2</accession>
<evidence type="ECO:0000313" key="2">
    <source>
        <dbReference type="EMBL" id="KAF4964849.1"/>
    </source>
</evidence>